<dbReference type="OrthoDB" id="289051at2"/>
<organism evidence="2 3">
    <name type="scientific">Fodinibius roseus</name>
    <dbReference type="NCBI Taxonomy" id="1194090"/>
    <lineage>
        <taxon>Bacteria</taxon>
        <taxon>Pseudomonadati</taxon>
        <taxon>Balneolota</taxon>
        <taxon>Balneolia</taxon>
        <taxon>Balneolales</taxon>
        <taxon>Balneolaceae</taxon>
        <taxon>Fodinibius</taxon>
    </lineage>
</organism>
<keyword evidence="1" id="KW-0812">Transmembrane</keyword>
<feature type="transmembrane region" description="Helical" evidence="1">
    <location>
        <begin position="91"/>
        <end position="108"/>
    </location>
</feature>
<dbReference type="InterPro" id="IPR046125">
    <property type="entry name" value="DUF6122"/>
</dbReference>
<proteinExistence type="predicted"/>
<protein>
    <recommendedName>
        <fullName evidence="4">LexA-binding, inner membrane-associated hydrolase</fullName>
    </recommendedName>
</protein>
<keyword evidence="1" id="KW-0472">Membrane</keyword>
<evidence type="ECO:0000313" key="3">
    <source>
        <dbReference type="Proteomes" id="UP000184041"/>
    </source>
</evidence>
<dbReference type="RefSeq" id="WP_073067916.1">
    <property type="nucleotide sequence ID" value="NZ_FQUS01000028.1"/>
</dbReference>
<accession>A0A1M5JPN2</accession>
<feature type="transmembrane region" description="Helical" evidence="1">
    <location>
        <begin position="27"/>
        <end position="48"/>
    </location>
</feature>
<sequence length="115" mass="12769">MSIHIVLHILVPVIVAHLFYKEQWRQAVLIMILTMLVDLDHLLANPIYDPGRCSIGFHPLHTIPAIGIYILLFALPLITGSGKGKDKTLPAKNMLHLMGLGLLIHMALDGIDCLF</sequence>
<evidence type="ECO:0000256" key="1">
    <source>
        <dbReference type="SAM" id="Phobius"/>
    </source>
</evidence>
<name>A0A1M5JPN2_9BACT</name>
<evidence type="ECO:0000313" key="2">
    <source>
        <dbReference type="EMBL" id="SHG42542.1"/>
    </source>
</evidence>
<dbReference type="AlphaFoldDB" id="A0A1M5JPN2"/>
<dbReference type="EMBL" id="FQUS01000028">
    <property type="protein sequence ID" value="SHG42542.1"/>
    <property type="molecule type" value="Genomic_DNA"/>
</dbReference>
<keyword evidence="1" id="KW-1133">Transmembrane helix</keyword>
<evidence type="ECO:0008006" key="4">
    <source>
        <dbReference type="Google" id="ProtNLM"/>
    </source>
</evidence>
<reference evidence="2 3" key="1">
    <citation type="submission" date="2016-11" db="EMBL/GenBank/DDBJ databases">
        <authorList>
            <person name="Jaros S."/>
            <person name="Januszkiewicz K."/>
            <person name="Wedrychowicz H."/>
        </authorList>
    </citation>
    <scope>NUCLEOTIDE SEQUENCE [LARGE SCALE GENOMIC DNA]</scope>
    <source>
        <strain evidence="2 3">DSM 21986</strain>
    </source>
</reference>
<feature type="transmembrane region" description="Helical" evidence="1">
    <location>
        <begin position="60"/>
        <end position="79"/>
    </location>
</feature>
<gene>
    <name evidence="2" type="ORF">SAMN05443144_1289</name>
</gene>
<keyword evidence="3" id="KW-1185">Reference proteome</keyword>
<dbReference type="Pfam" id="PF19617">
    <property type="entry name" value="DUF6122"/>
    <property type="match status" value="1"/>
</dbReference>
<dbReference type="Proteomes" id="UP000184041">
    <property type="component" value="Unassembled WGS sequence"/>
</dbReference>